<proteinExistence type="predicted"/>
<reference evidence="4 5" key="1">
    <citation type="submission" date="2019-10" db="EMBL/GenBank/DDBJ databases">
        <title>Unraveling microbial dark matter from salterns through culturing: the case of the genus Halosegnis.</title>
        <authorList>
            <person name="Duran-Viseras A."/>
            <person name="Andrei A.-S."/>
            <person name="Vera-Gargallo B."/>
            <person name="Ghai R."/>
            <person name="Sanchez-Porro C."/>
            <person name="Ventosa A."/>
        </authorList>
    </citation>
    <scope>NUCLEOTIDE SEQUENCE [LARGE SCALE GENOMIC DNA]</scope>
    <source>
        <strain evidence="2 5">F17-44</strain>
        <strain evidence="1 6">F18-79</strain>
        <strain evidence="3 4">F19-13</strain>
    </source>
</reference>
<dbReference type="EMBL" id="QJOW01000001">
    <property type="protein sequence ID" value="KAB7517870.1"/>
    <property type="molecule type" value="Genomic_DNA"/>
</dbReference>
<protein>
    <recommendedName>
        <fullName evidence="7">PIN domain-containing protein</fullName>
    </recommendedName>
</protein>
<evidence type="ECO:0000313" key="5">
    <source>
        <dbReference type="Proteomes" id="UP000326302"/>
    </source>
</evidence>
<evidence type="ECO:0000313" key="1">
    <source>
        <dbReference type="EMBL" id="KAB7514537.1"/>
    </source>
</evidence>
<organism evidence="2 5">
    <name type="scientific">Halosegnis rubeus</name>
    <dbReference type="NCBI Taxonomy" id="2212850"/>
    <lineage>
        <taxon>Archaea</taxon>
        <taxon>Methanobacteriati</taxon>
        <taxon>Methanobacteriota</taxon>
        <taxon>Stenosarchaea group</taxon>
        <taxon>Halobacteria</taxon>
        <taxon>Halobacteriales</taxon>
        <taxon>Natronomonadaceae</taxon>
        <taxon>Halosegnis</taxon>
    </lineage>
</organism>
<dbReference type="Proteomes" id="UP000326207">
    <property type="component" value="Unassembled WGS sequence"/>
</dbReference>
<accession>A0A5N5U7Q1</accession>
<dbReference type="EMBL" id="QMDY01000002">
    <property type="protein sequence ID" value="KAB7519550.1"/>
    <property type="molecule type" value="Genomic_DNA"/>
</dbReference>
<evidence type="ECO:0000313" key="2">
    <source>
        <dbReference type="EMBL" id="KAB7517870.1"/>
    </source>
</evidence>
<accession>A0A5N5UHY3</accession>
<comment type="caution">
    <text evidence="2">The sequence shown here is derived from an EMBL/GenBank/DDBJ whole genome shotgun (WGS) entry which is preliminary data.</text>
</comment>
<name>A0A5N5UHY3_9EURY</name>
<dbReference type="AlphaFoldDB" id="A0A5N5UHY3"/>
<evidence type="ECO:0000313" key="6">
    <source>
        <dbReference type="Proteomes" id="UP000326865"/>
    </source>
</evidence>
<dbReference type="InterPro" id="IPR055808">
    <property type="entry name" value="DUF7384"/>
</dbReference>
<evidence type="ECO:0000313" key="4">
    <source>
        <dbReference type="Proteomes" id="UP000326207"/>
    </source>
</evidence>
<keyword evidence="6" id="KW-1185">Reference proteome</keyword>
<evidence type="ECO:0000313" key="3">
    <source>
        <dbReference type="EMBL" id="KAB7519550.1"/>
    </source>
</evidence>
<evidence type="ECO:0008006" key="7">
    <source>
        <dbReference type="Google" id="ProtNLM"/>
    </source>
</evidence>
<dbReference type="Pfam" id="PF24109">
    <property type="entry name" value="DUF7384"/>
    <property type="match status" value="1"/>
</dbReference>
<accession>A0A5N5ULB0</accession>
<dbReference type="RefSeq" id="WP_152118776.1">
    <property type="nucleotide sequence ID" value="NZ_QJOW01000001.1"/>
</dbReference>
<dbReference type="OrthoDB" id="214734at2157"/>
<dbReference type="Proteomes" id="UP000326865">
    <property type="component" value="Unassembled WGS sequence"/>
</dbReference>
<dbReference type="EMBL" id="QKKZ01000002">
    <property type="protein sequence ID" value="KAB7514537.1"/>
    <property type="molecule type" value="Genomic_DNA"/>
</dbReference>
<sequence length="156" mass="16855">MSDEPDLTRIVVDADVLAADLLVGGHARLVLDRIRSHSWLTLVVSEPLLDDTERLVAGLADADLAADHRSKLESLAEVVDHPEGDHPGLAAAYRGNAAHLVTFDDNLTSVEAGAVLKQHVTVSIRPPSAFARLFDPEVLWPEVGEGEYPGPDRELQ</sequence>
<gene>
    <name evidence="1" type="ORF">DM867_05285</name>
    <name evidence="2" type="ORF">DMP03_00430</name>
    <name evidence="3" type="ORF">DP108_05505</name>
</gene>
<dbReference type="Proteomes" id="UP000326302">
    <property type="component" value="Unassembled WGS sequence"/>
</dbReference>